<dbReference type="Gene3D" id="3.40.50.2300">
    <property type="match status" value="1"/>
</dbReference>
<organism evidence="6 7">
    <name type="scientific">Thiothrix lacustris</name>
    <dbReference type="NCBI Taxonomy" id="525917"/>
    <lineage>
        <taxon>Bacteria</taxon>
        <taxon>Pseudomonadati</taxon>
        <taxon>Pseudomonadota</taxon>
        <taxon>Gammaproteobacteria</taxon>
        <taxon>Thiotrichales</taxon>
        <taxon>Thiotrichaceae</taxon>
        <taxon>Thiothrix</taxon>
    </lineage>
</organism>
<evidence type="ECO:0000313" key="7">
    <source>
        <dbReference type="Proteomes" id="UP000192491"/>
    </source>
</evidence>
<dbReference type="InterPro" id="IPR016032">
    <property type="entry name" value="Sig_transdc_resp-reg_C-effctor"/>
</dbReference>
<dbReference type="GO" id="GO:0000160">
    <property type="term" value="P:phosphorelay signal transduction system"/>
    <property type="evidence" value="ECO:0007669"/>
    <property type="project" value="InterPro"/>
</dbReference>
<dbReference type="InterPro" id="IPR011006">
    <property type="entry name" value="CheY-like_superfamily"/>
</dbReference>
<dbReference type="SUPFAM" id="SSF46894">
    <property type="entry name" value="C-terminal effector domain of the bipartite response regulators"/>
    <property type="match status" value="1"/>
</dbReference>
<keyword evidence="1 3" id="KW-0597">Phosphoprotein</keyword>
<dbReference type="PROSITE" id="PS00622">
    <property type="entry name" value="HTH_LUXR_1"/>
    <property type="match status" value="1"/>
</dbReference>
<dbReference type="Proteomes" id="UP000192491">
    <property type="component" value="Unassembled WGS sequence"/>
</dbReference>
<evidence type="ECO:0000256" key="3">
    <source>
        <dbReference type="PROSITE-ProRule" id="PRU00169"/>
    </source>
</evidence>
<dbReference type="SUPFAM" id="SSF52172">
    <property type="entry name" value="CheY-like"/>
    <property type="match status" value="1"/>
</dbReference>
<dbReference type="SMART" id="SM00448">
    <property type="entry name" value="REC"/>
    <property type="match status" value="1"/>
</dbReference>
<dbReference type="SMART" id="SM00421">
    <property type="entry name" value="HTH_LUXR"/>
    <property type="match status" value="1"/>
</dbReference>
<dbReference type="InterPro" id="IPR051015">
    <property type="entry name" value="EvgA-like"/>
</dbReference>
<dbReference type="EMBL" id="MTEJ01000458">
    <property type="protein sequence ID" value="OQX02759.1"/>
    <property type="molecule type" value="Genomic_DNA"/>
</dbReference>
<dbReference type="AlphaFoldDB" id="A0A1Y1QCS1"/>
<dbReference type="InterPro" id="IPR036388">
    <property type="entry name" value="WH-like_DNA-bd_sf"/>
</dbReference>
<dbReference type="PRINTS" id="PR00038">
    <property type="entry name" value="HTHLUXR"/>
</dbReference>
<dbReference type="Pfam" id="PF00072">
    <property type="entry name" value="Response_reg"/>
    <property type="match status" value="1"/>
</dbReference>
<comment type="caution">
    <text evidence="6">The sequence shown here is derived from an EMBL/GenBank/DDBJ whole genome shotgun (WGS) entry which is preliminary data.</text>
</comment>
<dbReference type="CDD" id="cd06170">
    <property type="entry name" value="LuxR_C_like"/>
    <property type="match status" value="1"/>
</dbReference>
<sequence>MTSVLITDDHPLYAKGLEITLKQYCPTWEIFQADHIETARTCLRRHPAITLMLLDRTLPGTDGLSHVADFLKHFPTLRIAIISASESHQHIQEALEAGAAGFIPKSASPDEVVIAIKRLLDVGFYIPTALLNPTYTRPLATDTHLSAQQMKVLSGMANGWSNKQIASELGLEEGTVKQHVYAICKKLDVKNRTHAVQVAKMRGIIC</sequence>
<evidence type="ECO:0008006" key="8">
    <source>
        <dbReference type="Google" id="ProtNLM"/>
    </source>
</evidence>
<feature type="modified residue" description="4-aspartylphosphate" evidence="3">
    <location>
        <position position="55"/>
    </location>
</feature>
<dbReference type="CDD" id="cd17535">
    <property type="entry name" value="REC_NarL-like"/>
    <property type="match status" value="1"/>
</dbReference>
<dbReference type="GO" id="GO:0006355">
    <property type="term" value="P:regulation of DNA-templated transcription"/>
    <property type="evidence" value="ECO:0007669"/>
    <property type="project" value="InterPro"/>
</dbReference>
<evidence type="ECO:0000256" key="2">
    <source>
        <dbReference type="ARBA" id="ARBA00023125"/>
    </source>
</evidence>
<gene>
    <name evidence="6" type="ORF">BWK73_41650</name>
</gene>
<reference evidence="6 7" key="1">
    <citation type="submission" date="2017-01" db="EMBL/GenBank/DDBJ databases">
        <title>Novel large sulfur bacteria in the metagenomes of groundwater-fed chemosynthetic microbial mats in the Lake Huron basin.</title>
        <authorList>
            <person name="Sharrar A.M."/>
            <person name="Flood B.E."/>
            <person name="Bailey J.V."/>
            <person name="Jones D.S."/>
            <person name="Biddanda B."/>
            <person name="Ruberg S.A."/>
            <person name="Marcus D.N."/>
            <person name="Dick G.J."/>
        </authorList>
    </citation>
    <scope>NUCLEOTIDE SEQUENCE [LARGE SCALE GENOMIC DNA]</scope>
    <source>
        <strain evidence="6">A8</strain>
    </source>
</reference>
<keyword evidence="2" id="KW-0238">DNA-binding</keyword>
<dbReference type="PROSITE" id="PS50110">
    <property type="entry name" value="RESPONSE_REGULATORY"/>
    <property type="match status" value="1"/>
</dbReference>
<protein>
    <recommendedName>
        <fullName evidence="8">DNA-binding response regulator</fullName>
    </recommendedName>
</protein>
<dbReference type="PANTHER" id="PTHR45566">
    <property type="entry name" value="HTH-TYPE TRANSCRIPTIONAL REGULATOR YHJB-RELATED"/>
    <property type="match status" value="1"/>
</dbReference>
<evidence type="ECO:0000259" key="5">
    <source>
        <dbReference type="PROSITE" id="PS50110"/>
    </source>
</evidence>
<dbReference type="Gene3D" id="1.10.10.10">
    <property type="entry name" value="Winged helix-like DNA-binding domain superfamily/Winged helix DNA-binding domain"/>
    <property type="match status" value="1"/>
</dbReference>
<dbReference type="InterPro" id="IPR058245">
    <property type="entry name" value="NreC/VraR/RcsB-like_REC"/>
</dbReference>
<proteinExistence type="predicted"/>
<dbReference type="Pfam" id="PF00196">
    <property type="entry name" value="GerE"/>
    <property type="match status" value="1"/>
</dbReference>
<accession>A0A1Y1QCS1</accession>
<evidence type="ECO:0000259" key="4">
    <source>
        <dbReference type="PROSITE" id="PS50043"/>
    </source>
</evidence>
<dbReference type="PROSITE" id="PS50043">
    <property type="entry name" value="HTH_LUXR_2"/>
    <property type="match status" value="1"/>
</dbReference>
<dbReference type="InterPro" id="IPR001789">
    <property type="entry name" value="Sig_transdc_resp-reg_receiver"/>
</dbReference>
<feature type="domain" description="HTH luxR-type" evidence="4">
    <location>
        <begin position="138"/>
        <end position="203"/>
    </location>
</feature>
<feature type="domain" description="Response regulatory" evidence="5">
    <location>
        <begin position="3"/>
        <end position="120"/>
    </location>
</feature>
<evidence type="ECO:0000313" key="6">
    <source>
        <dbReference type="EMBL" id="OQX02759.1"/>
    </source>
</evidence>
<dbReference type="GO" id="GO:0003677">
    <property type="term" value="F:DNA binding"/>
    <property type="evidence" value="ECO:0007669"/>
    <property type="project" value="UniProtKB-KW"/>
</dbReference>
<name>A0A1Y1QCS1_9GAMM</name>
<dbReference type="InterPro" id="IPR000792">
    <property type="entry name" value="Tscrpt_reg_LuxR_C"/>
</dbReference>
<dbReference type="PANTHER" id="PTHR45566:SF1">
    <property type="entry name" value="HTH-TYPE TRANSCRIPTIONAL REGULATOR YHJB-RELATED"/>
    <property type="match status" value="1"/>
</dbReference>
<evidence type="ECO:0000256" key="1">
    <source>
        <dbReference type="ARBA" id="ARBA00022553"/>
    </source>
</evidence>